<name>A0A3A3GEH3_PANTH</name>
<dbReference type="Proteomes" id="UP000266177">
    <property type="component" value="Unassembled WGS sequence"/>
</dbReference>
<dbReference type="OrthoDB" id="9805316at2"/>
<dbReference type="InterPro" id="IPR008949">
    <property type="entry name" value="Isoprenoid_synthase_dom_sf"/>
</dbReference>
<evidence type="ECO:0000256" key="5">
    <source>
        <dbReference type="ARBA" id="ARBA00022842"/>
    </source>
</evidence>
<proteinExistence type="inferred from homology"/>
<evidence type="ECO:0000256" key="1">
    <source>
        <dbReference type="ARBA" id="ARBA00001946"/>
    </source>
</evidence>
<evidence type="ECO:0000313" key="7">
    <source>
        <dbReference type="EMBL" id="RJG17665.1"/>
    </source>
</evidence>
<dbReference type="PANTHER" id="PTHR12001:SF69">
    <property type="entry name" value="ALL TRANS-POLYPRENYL-DIPHOSPHATE SYNTHASE PDSS1"/>
    <property type="match status" value="1"/>
</dbReference>
<comment type="cofactor">
    <cofactor evidence="1">
        <name>Mg(2+)</name>
        <dbReference type="ChEBI" id="CHEBI:18420"/>
    </cofactor>
</comment>
<accession>A0A3A3GEH3</accession>
<evidence type="ECO:0000256" key="3">
    <source>
        <dbReference type="ARBA" id="ARBA00022679"/>
    </source>
</evidence>
<dbReference type="SFLD" id="SFLDS00005">
    <property type="entry name" value="Isoprenoid_Synthase_Type_I"/>
    <property type="match status" value="1"/>
</dbReference>
<evidence type="ECO:0000256" key="6">
    <source>
        <dbReference type="RuleBase" id="RU004466"/>
    </source>
</evidence>
<dbReference type="PROSITE" id="PS00723">
    <property type="entry name" value="POLYPRENYL_SYNTHASE_1"/>
    <property type="match status" value="1"/>
</dbReference>
<comment type="similarity">
    <text evidence="2 6">Belongs to the FPP/GGPP synthase family.</text>
</comment>
<evidence type="ECO:0000256" key="2">
    <source>
        <dbReference type="ARBA" id="ARBA00006706"/>
    </source>
</evidence>
<reference evidence="7 8" key="1">
    <citation type="submission" date="2018-09" db="EMBL/GenBank/DDBJ databases">
        <title>Paenibacillus SK2017-BO5.</title>
        <authorList>
            <person name="Piskunova J.V."/>
            <person name="Dubiley S.A."/>
            <person name="Severinov K.V."/>
        </authorList>
    </citation>
    <scope>NUCLEOTIDE SEQUENCE [LARGE SCALE GENOMIC DNA]</scope>
    <source>
        <strain evidence="7 8">BO5</strain>
    </source>
</reference>
<dbReference type="SUPFAM" id="SSF48576">
    <property type="entry name" value="Terpenoid synthases"/>
    <property type="match status" value="1"/>
</dbReference>
<keyword evidence="5" id="KW-0460">Magnesium</keyword>
<gene>
    <name evidence="7" type="ORF">DQX05_27875</name>
</gene>
<dbReference type="GO" id="GO:0004659">
    <property type="term" value="F:prenyltransferase activity"/>
    <property type="evidence" value="ECO:0007669"/>
    <property type="project" value="InterPro"/>
</dbReference>
<keyword evidence="3 6" id="KW-0808">Transferase</keyword>
<dbReference type="InterPro" id="IPR033749">
    <property type="entry name" value="Polyprenyl_synt_CS"/>
</dbReference>
<dbReference type="GO" id="GO:0046872">
    <property type="term" value="F:metal ion binding"/>
    <property type="evidence" value="ECO:0007669"/>
    <property type="project" value="UniProtKB-KW"/>
</dbReference>
<dbReference type="CDD" id="cd00685">
    <property type="entry name" value="Trans_IPPS_HT"/>
    <property type="match status" value="1"/>
</dbReference>
<evidence type="ECO:0000256" key="4">
    <source>
        <dbReference type="ARBA" id="ARBA00022723"/>
    </source>
</evidence>
<dbReference type="PANTHER" id="PTHR12001">
    <property type="entry name" value="GERANYLGERANYL PYROPHOSPHATE SYNTHASE"/>
    <property type="match status" value="1"/>
</dbReference>
<protein>
    <submittedName>
        <fullName evidence="7">Polyprenyl synthetase family protein</fullName>
    </submittedName>
</protein>
<keyword evidence="4" id="KW-0479">Metal-binding</keyword>
<dbReference type="InterPro" id="IPR000092">
    <property type="entry name" value="Polyprenyl_synt"/>
</dbReference>
<dbReference type="PROSITE" id="PS00444">
    <property type="entry name" value="POLYPRENYL_SYNTHASE_2"/>
    <property type="match status" value="1"/>
</dbReference>
<comment type="caution">
    <text evidence="7">The sequence shown here is derived from an EMBL/GenBank/DDBJ whole genome shotgun (WGS) entry which is preliminary data.</text>
</comment>
<dbReference type="AlphaFoldDB" id="A0A3A3GEH3"/>
<dbReference type="Gene3D" id="1.10.600.10">
    <property type="entry name" value="Farnesyl Diphosphate Synthase"/>
    <property type="match status" value="1"/>
</dbReference>
<organism evidence="7 8">
    <name type="scientific">Paenibacillus thiaminolyticus</name>
    <name type="common">Bacillus thiaminolyticus</name>
    <dbReference type="NCBI Taxonomy" id="49283"/>
    <lineage>
        <taxon>Bacteria</taxon>
        <taxon>Bacillati</taxon>
        <taxon>Bacillota</taxon>
        <taxon>Bacilli</taxon>
        <taxon>Bacillales</taxon>
        <taxon>Paenibacillaceae</taxon>
        <taxon>Paenibacillus</taxon>
    </lineage>
</organism>
<sequence length="332" mass="37053">MKSFDGTLHERLHIPLARINRDLERIVLHDPDVSSRSIVALSVMDLIRAGGKRLRPIMTIVGSRFGSRPEADSVYQLAAMVEMVHAASLVHDDILDQAETRRGQPALHHKTGIYSAVHIGNYIMCRVMELASAKGQEAEKYIHELASVTTTQLCLGEYQQMEQRFNLDISLEAYWEKTRNKTALLMATCLELGAKAADADPDVVESLYLFGELLGMAFQIRDDIMDFTATAEELGKPAGTDLRNGHVTLPVIMAMKDDATASKLRQLLRPDASEAVLDEAIELVRQSGGLKEALAVSHRFMKQAWDVTEQLSAFPAHADLRTLWSYFEARTY</sequence>
<dbReference type="GO" id="GO:0008299">
    <property type="term" value="P:isoprenoid biosynthetic process"/>
    <property type="evidence" value="ECO:0007669"/>
    <property type="project" value="InterPro"/>
</dbReference>
<dbReference type="RefSeq" id="WP_119796537.1">
    <property type="nucleotide sequence ID" value="NZ_QYZD01000049.1"/>
</dbReference>
<dbReference type="Pfam" id="PF00348">
    <property type="entry name" value="polyprenyl_synt"/>
    <property type="match status" value="1"/>
</dbReference>
<evidence type="ECO:0000313" key="8">
    <source>
        <dbReference type="Proteomes" id="UP000266177"/>
    </source>
</evidence>
<dbReference type="EMBL" id="QYZD01000049">
    <property type="protein sequence ID" value="RJG17665.1"/>
    <property type="molecule type" value="Genomic_DNA"/>
</dbReference>